<feature type="non-terminal residue" evidence="1">
    <location>
        <position position="235"/>
    </location>
</feature>
<gene>
    <name evidence="1" type="ORF">PORY_002536</name>
</gene>
<accession>A0ACB7CAS1</accession>
<dbReference type="EMBL" id="JABTEG010000012">
    <property type="protein sequence ID" value="KAG4304013.1"/>
    <property type="molecule type" value="Genomic_DNA"/>
</dbReference>
<protein>
    <submittedName>
        <fullName evidence="1">Uncharacterized protein</fullName>
    </submittedName>
</protein>
<evidence type="ECO:0000313" key="2">
    <source>
        <dbReference type="Proteomes" id="UP000768646"/>
    </source>
</evidence>
<organism evidence="1 2">
    <name type="scientific">Pneumocystis oryctolagi</name>
    <dbReference type="NCBI Taxonomy" id="42067"/>
    <lineage>
        <taxon>Eukaryota</taxon>
        <taxon>Fungi</taxon>
        <taxon>Dikarya</taxon>
        <taxon>Ascomycota</taxon>
        <taxon>Taphrinomycotina</taxon>
        <taxon>Pneumocystomycetes</taxon>
        <taxon>Pneumocystaceae</taxon>
        <taxon>Pneumocystis</taxon>
    </lineage>
</organism>
<comment type="caution">
    <text evidence="1">The sequence shown here is derived from an EMBL/GenBank/DDBJ whole genome shotgun (WGS) entry which is preliminary data.</text>
</comment>
<evidence type="ECO:0000313" key="1">
    <source>
        <dbReference type="EMBL" id="KAG4304013.1"/>
    </source>
</evidence>
<dbReference type="Proteomes" id="UP000768646">
    <property type="component" value="Unassembled WGS sequence"/>
</dbReference>
<reference evidence="1 2" key="1">
    <citation type="journal article" date="2021" name="Commun. Biol.">
        <title>Genomic insights into the host specific adaptation of the Pneumocystis genus.</title>
        <authorList>
            <person name="Cisse O.H."/>
            <person name="Ma L."/>
            <person name="Dekker J.P."/>
            <person name="Khil P.P."/>
            <person name="Youn J.-H."/>
            <person name="Brenchley J.M."/>
            <person name="Blair R."/>
            <person name="Pahar B."/>
            <person name="Chabe M."/>
            <person name="Van Rompay K.K.A."/>
            <person name="Keesler R."/>
            <person name="Sukura A."/>
            <person name="Hirsch V."/>
            <person name="Kutty G."/>
            <person name="Liu Y."/>
            <person name="Peng L."/>
            <person name="Chen J."/>
            <person name="Song J."/>
            <person name="Weissenbacher-Lang C."/>
            <person name="Xu J."/>
            <person name="Upham N.S."/>
            <person name="Stajich J.E."/>
            <person name="Cuomo C.A."/>
            <person name="Cushion M.T."/>
            <person name="Kovacs J.A."/>
        </authorList>
    </citation>
    <scope>NUCLEOTIDE SEQUENCE [LARGE SCALE GENOMIC DNA]</scope>
    <source>
        <strain evidence="1 2">RABM</strain>
    </source>
</reference>
<sequence length="235" mass="26961">MESRSITSSRSRSPQGYRNSRSLSRSSKRTLSPVRGSSKILIEKLTKNVTVAHIQEIFGSYGEISSIDMPMNRRLNINRGVCYIIYTSSNSANAAISHMHEGQIDGSVISVSIVSSRPLNTRKSSFSPGRRIPMPTKRYRRPYSPPRRAIRESRIGDSYRPSRRSSKSSSPYYRHNGNSKNRTSSYSSYSSRSRRYSSERSRSRGRNYSRRRSYSHGRSYSRRRSYSRSRSISSI</sequence>
<keyword evidence="2" id="KW-1185">Reference proteome</keyword>
<proteinExistence type="predicted"/>
<name>A0ACB7CAS1_9ASCO</name>